<name>A0A1B8QD35_9GAMM</name>
<keyword evidence="2" id="KW-0472">Membrane</keyword>
<proteinExistence type="predicted"/>
<evidence type="ECO:0000256" key="2">
    <source>
        <dbReference type="SAM" id="Phobius"/>
    </source>
</evidence>
<comment type="caution">
    <text evidence="3">The sequence shown here is derived from an EMBL/GenBank/DDBJ whole genome shotgun (WGS) entry which is preliminary data.</text>
</comment>
<keyword evidence="2" id="KW-1133">Transmembrane helix</keyword>
<dbReference type="Proteomes" id="UP000092616">
    <property type="component" value="Unassembled WGS sequence"/>
</dbReference>
<keyword evidence="4" id="KW-1185">Reference proteome</keyword>
<dbReference type="InterPro" id="IPR019284">
    <property type="entry name" value="RP532"/>
</dbReference>
<protein>
    <recommendedName>
        <fullName evidence="5">DUF2335 domain-containing protein</fullName>
    </recommendedName>
</protein>
<reference evidence="3 4" key="1">
    <citation type="submission" date="2016-06" db="EMBL/GenBank/DDBJ databases">
        <title>Draft genome of Moraxella atlantae CCUG 59586.</title>
        <authorList>
            <person name="Salva-Serra F."/>
            <person name="Engstrom-Jakobsson H."/>
            <person name="Thorell K."/>
            <person name="Gonzales-Siles L."/>
            <person name="Karlsson R."/>
            <person name="Boulund F."/>
            <person name="Engstrand L."/>
            <person name="Kristiansson E."/>
            <person name="Moore E."/>
        </authorList>
    </citation>
    <scope>NUCLEOTIDE SEQUENCE [LARGE SCALE GENOMIC DNA]</scope>
    <source>
        <strain evidence="3 4">CCUG 59586</strain>
    </source>
</reference>
<dbReference type="AlphaFoldDB" id="A0A1B8QD35"/>
<organism evidence="3 4">
    <name type="scientific">Faucicola atlantae</name>
    <dbReference type="NCBI Taxonomy" id="34059"/>
    <lineage>
        <taxon>Bacteria</taxon>
        <taxon>Pseudomonadati</taxon>
        <taxon>Pseudomonadota</taxon>
        <taxon>Gammaproteobacteria</taxon>
        <taxon>Moraxellales</taxon>
        <taxon>Moraxellaceae</taxon>
        <taxon>Faucicola</taxon>
    </lineage>
</organism>
<evidence type="ECO:0000313" key="3">
    <source>
        <dbReference type="EMBL" id="OBX79150.1"/>
    </source>
</evidence>
<feature type="region of interest" description="Disordered" evidence="1">
    <location>
        <begin position="1"/>
        <end position="33"/>
    </location>
</feature>
<gene>
    <name evidence="3" type="ORF">A9306_09060</name>
</gene>
<feature type="compositionally biased region" description="Basic and acidic residues" evidence="1">
    <location>
        <begin position="1"/>
        <end position="11"/>
    </location>
</feature>
<sequence length="182" mass="20366">MVSDMPEHDETAMEGEIVESSPEGSERPKVHSNNTLNLNAPFVPISHAQNVNIPAPAIPANDMVKLEAHLPGSIDRILRMSEKEQEFTHHIVQAQHDEQSKINNRNIEISKEQRNFNFIKLVMGFLLIIGLIGLSTYLFILKLSWGGSVIALAALVLAAVFILGYFPEKIFNIFRSHKSPDE</sequence>
<evidence type="ECO:0000256" key="1">
    <source>
        <dbReference type="SAM" id="MobiDB-lite"/>
    </source>
</evidence>
<feature type="transmembrane region" description="Helical" evidence="2">
    <location>
        <begin position="145"/>
        <end position="166"/>
    </location>
</feature>
<dbReference type="EMBL" id="LZNA01000042">
    <property type="protein sequence ID" value="OBX79150.1"/>
    <property type="molecule type" value="Genomic_DNA"/>
</dbReference>
<feature type="transmembrane region" description="Helical" evidence="2">
    <location>
        <begin position="118"/>
        <end position="139"/>
    </location>
</feature>
<evidence type="ECO:0008006" key="5">
    <source>
        <dbReference type="Google" id="ProtNLM"/>
    </source>
</evidence>
<evidence type="ECO:0000313" key="4">
    <source>
        <dbReference type="Proteomes" id="UP000092616"/>
    </source>
</evidence>
<dbReference type="Pfam" id="PF10097">
    <property type="entry name" value="DUF2335"/>
    <property type="match status" value="1"/>
</dbReference>
<keyword evidence="2" id="KW-0812">Transmembrane</keyword>
<accession>A0A1B8QD35</accession>